<dbReference type="InterPro" id="IPR036162">
    <property type="entry name" value="Resolvase-like_N_sf"/>
</dbReference>
<protein>
    <submittedName>
        <fullName evidence="3">Recombinase family protein</fullName>
    </submittedName>
</protein>
<accession>A0A9X2S870</accession>
<feature type="domain" description="Recombinase" evidence="2">
    <location>
        <begin position="155"/>
        <end position="282"/>
    </location>
</feature>
<comment type="caution">
    <text evidence="3">The sequence shown here is derived from an EMBL/GenBank/DDBJ whole genome shotgun (WGS) entry which is preliminary data.</text>
</comment>
<dbReference type="GO" id="GO:0000150">
    <property type="term" value="F:DNA strand exchange activity"/>
    <property type="evidence" value="ECO:0007669"/>
    <property type="project" value="InterPro"/>
</dbReference>
<dbReference type="Pfam" id="PF00239">
    <property type="entry name" value="Resolvase"/>
    <property type="match status" value="1"/>
</dbReference>
<dbReference type="PROSITE" id="PS51737">
    <property type="entry name" value="RECOMBINASE_DNA_BIND"/>
    <property type="match status" value="1"/>
</dbReference>
<dbReference type="InterPro" id="IPR006119">
    <property type="entry name" value="Resolv_N"/>
</dbReference>
<proteinExistence type="predicted"/>
<dbReference type="AlphaFoldDB" id="A0A9X2S870"/>
<organism evidence="3 4">
    <name type="scientific">Anaerosalibacter massiliensis</name>
    <dbReference type="NCBI Taxonomy" id="1347392"/>
    <lineage>
        <taxon>Bacteria</taxon>
        <taxon>Bacillati</taxon>
        <taxon>Bacillota</taxon>
        <taxon>Tissierellia</taxon>
        <taxon>Tissierellales</taxon>
        <taxon>Sporanaerobacteraceae</taxon>
        <taxon>Anaerosalibacter</taxon>
    </lineage>
</organism>
<dbReference type="RefSeq" id="WP_042678485.1">
    <property type="nucleotide sequence ID" value="NZ_CABKTM010000005.1"/>
</dbReference>
<dbReference type="CDD" id="cd00338">
    <property type="entry name" value="Ser_Recombinase"/>
    <property type="match status" value="1"/>
</dbReference>
<dbReference type="InterPro" id="IPR050639">
    <property type="entry name" value="SSR_resolvase"/>
</dbReference>
<dbReference type="Pfam" id="PF07508">
    <property type="entry name" value="Recombinase"/>
    <property type="match status" value="1"/>
</dbReference>
<evidence type="ECO:0000313" key="4">
    <source>
        <dbReference type="Proteomes" id="UP001142078"/>
    </source>
</evidence>
<sequence>MIKAASYARFSSDHQREESVEAQLYGNKKYAMKNNIIIVKEYIDRAMTGRTDNREAFQAMMSDAKKGYFDIIIVHKVDRFARNRYDSAVYKHNLKKHGVKVVYSAQTIDDSPEGVLMEGMLESFAEYYSLNLGQEVMKGLKENAKKAQFNGGIPPLGYDVNKYKKYVINDKESYIVKEIFDLYLSGKGYKQIANILNSKGYKNKRGKPFVFNSIPSILKNKKYIGVYEFNKTSRSYGDDGKRNVKKYKDEKDIIRLENAIPKIIPMEVFNMAQEELQRRAKGRGKSKALRDYFLSGITVCGKCNRKMTGHSQRRIKGGEPYFYYRCTGCNNSIRCEVIEKKVLDELNELIFSDLDSILDKIHKYILENQKKTPKELKYLQNELEKTNEEIENIVNLIVKGVGSLELGKKLEQLEEYREMIQDRINIVNVKAAVPESELREWLLNVKKDLDKGTNLKKIVSSFVREIRIYEETYEIDFFVRAPQSGANSYRVAPSAP</sequence>
<dbReference type="SMART" id="SM00857">
    <property type="entry name" value="Resolvase"/>
    <property type="match status" value="1"/>
</dbReference>
<evidence type="ECO:0000259" key="1">
    <source>
        <dbReference type="PROSITE" id="PS51736"/>
    </source>
</evidence>
<dbReference type="EMBL" id="JANJZL010000019">
    <property type="protein sequence ID" value="MCR2045527.1"/>
    <property type="molecule type" value="Genomic_DNA"/>
</dbReference>
<dbReference type="Gene3D" id="3.90.1750.20">
    <property type="entry name" value="Putative Large Serine Recombinase, Chain B, Domain 2"/>
    <property type="match status" value="1"/>
</dbReference>
<dbReference type="Pfam" id="PF13408">
    <property type="entry name" value="Zn_ribbon_recom"/>
    <property type="match status" value="1"/>
</dbReference>
<reference evidence="3" key="1">
    <citation type="submission" date="2022-07" db="EMBL/GenBank/DDBJ databases">
        <title>Enhanced cultured diversity of the mouse gut microbiota enables custom-made synthetic communities.</title>
        <authorList>
            <person name="Afrizal A."/>
        </authorList>
    </citation>
    <scope>NUCLEOTIDE SEQUENCE</scope>
    <source>
        <strain evidence="3">DSM 29482</strain>
    </source>
</reference>
<name>A0A9X2S870_9FIRM</name>
<feature type="domain" description="Resolvase/invertase-type recombinase catalytic" evidence="1">
    <location>
        <begin position="3"/>
        <end position="147"/>
    </location>
</feature>
<dbReference type="PROSITE" id="PS51736">
    <property type="entry name" value="RECOMBINASES_3"/>
    <property type="match status" value="1"/>
</dbReference>
<dbReference type="Proteomes" id="UP001142078">
    <property type="component" value="Unassembled WGS sequence"/>
</dbReference>
<gene>
    <name evidence="3" type="ORF">NSA23_15605</name>
</gene>
<dbReference type="SUPFAM" id="SSF53041">
    <property type="entry name" value="Resolvase-like"/>
    <property type="match status" value="1"/>
</dbReference>
<feature type="non-terminal residue" evidence="3">
    <location>
        <position position="496"/>
    </location>
</feature>
<dbReference type="InterPro" id="IPR038109">
    <property type="entry name" value="DNA_bind_recomb_sf"/>
</dbReference>
<keyword evidence="4" id="KW-1185">Reference proteome</keyword>
<evidence type="ECO:0000259" key="2">
    <source>
        <dbReference type="PROSITE" id="PS51737"/>
    </source>
</evidence>
<dbReference type="GO" id="GO:0003677">
    <property type="term" value="F:DNA binding"/>
    <property type="evidence" value="ECO:0007669"/>
    <property type="project" value="InterPro"/>
</dbReference>
<dbReference type="PANTHER" id="PTHR30461">
    <property type="entry name" value="DNA-INVERTASE FROM LAMBDOID PROPHAGE"/>
    <property type="match status" value="1"/>
</dbReference>
<dbReference type="OrthoDB" id="9781670at2"/>
<dbReference type="InterPro" id="IPR025827">
    <property type="entry name" value="Zn_ribbon_recom_dom"/>
</dbReference>
<dbReference type="Gene3D" id="3.40.50.1390">
    <property type="entry name" value="Resolvase, N-terminal catalytic domain"/>
    <property type="match status" value="1"/>
</dbReference>
<evidence type="ECO:0000313" key="3">
    <source>
        <dbReference type="EMBL" id="MCR2045527.1"/>
    </source>
</evidence>
<dbReference type="PANTHER" id="PTHR30461:SF23">
    <property type="entry name" value="DNA RECOMBINASE-RELATED"/>
    <property type="match status" value="1"/>
</dbReference>
<dbReference type="InterPro" id="IPR011109">
    <property type="entry name" value="DNA_bind_recombinase_dom"/>
</dbReference>